<evidence type="ECO:0000313" key="4">
    <source>
        <dbReference type="Proteomes" id="UP000660745"/>
    </source>
</evidence>
<keyword evidence="2" id="KW-1133">Transmembrane helix</keyword>
<dbReference type="RefSeq" id="WP_189137651.1">
    <property type="nucleotide sequence ID" value="NZ_BMNK01000002.1"/>
</dbReference>
<keyword evidence="2" id="KW-0812">Transmembrane</keyword>
<dbReference type="EMBL" id="BMNK01000002">
    <property type="protein sequence ID" value="GGP03327.1"/>
    <property type="molecule type" value="Genomic_DNA"/>
</dbReference>
<evidence type="ECO:0000256" key="2">
    <source>
        <dbReference type="SAM" id="Phobius"/>
    </source>
</evidence>
<evidence type="ECO:0000313" key="3">
    <source>
        <dbReference type="EMBL" id="GGP03327.1"/>
    </source>
</evidence>
<evidence type="ECO:0000256" key="1">
    <source>
        <dbReference type="SAM" id="MobiDB-lite"/>
    </source>
</evidence>
<gene>
    <name evidence="3" type="ORF">GCM10012278_14100</name>
</gene>
<name>A0A918E2R1_9ACTN</name>
<feature type="transmembrane region" description="Helical" evidence="2">
    <location>
        <begin position="48"/>
        <end position="71"/>
    </location>
</feature>
<dbReference type="Proteomes" id="UP000660745">
    <property type="component" value="Unassembled WGS sequence"/>
</dbReference>
<reference evidence="3" key="2">
    <citation type="submission" date="2020-09" db="EMBL/GenBank/DDBJ databases">
        <authorList>
            <person name="Sun Q."/>
            <person name="Zhou Y."/>
        </authorList>
    </citation>
    <scope>NUCLEOTIDE SEQUENCE</scope>
    <source>
        <strain evidence="3">CGMCC 4.7430</strain>
    </source>
</reference>
<keyword evidence="2" id="KW-0472">Membrane</keyword>
<comment type="caution">
    <text evidence="3">The sequence shown here is derived from an EMBL/GenBank/DDBJ whole genome shotgun (WGS) entry which is preliminary data.</text>
</comment>
<keyword evidence="4" id="KW-1185">Reference proteome</keyword>
<accession>A0A918E2R1</accession>
<sequence>MNITDLARVRDEDLFREPAGQASGAGARALMDSIMSEKREPVRTRFPWWRGLGLGAVAVALAAALIVWMPIGGPVTEYANAAVTLRTGEDFITVTITDPEAEAETFAEAFRAVGLNAEVKKVPVAAQDVGKLIGPAASGTFPPGTGMTIQTSYDCASVWCGRISMPVGFTGNIVFGIGRLAAPGERYAQRVQIIPIPPPEFRTDGSEGYDGAGQPVSKVRGEMERRGMKLTYELMWLKPDGSGEGYHVDADQIKDDWIVESGSKLASDAVELTVLAPKTVPYDSVPPSKLPSPHHWAED</sequence>
<proteinExistence type="predicted"/>
<reference evidence="3" key="1">
    <citation type="journal article" date="2014" name="Int. J. Syst. Evol. Microbiol.">
        <title>Complete genome sequence of Corynebacterium casei LMG S-19264T (=DSM 44701T), isolated from a smear-ripened cheese.</title>
        <authorList>
            <consortium name="US DOE Joint Genome Institute (JGI-PGF)"/>
            <person name="Walter F."/>
            <person name="Albersmeier A."/>
            <person name="Kalinowski J."/>
            <person name="Ruckert C."/>
        </authorList>
    </citation>
    <scope>NUCLEOTIDE SEQUENCE</scope>
    <source>
        <strain evidence="3">CGMCC 4.7430</strain>
    </source>
</reference>
<organism evidence="3 4">
    <name type="scientific">Nonomuraea glycinis</name>
    <dbReference type="NCBI Taxonomy" id="2047744"/>
    <lineage>
        <taxon>Bacteria</taxon>
        <taxon>Bacillati</taxon>
        <taxon>Actinomycetota</taxon>
        <taxon>Actinomycetes</taxon>
        <taxon>Streptosporangiales</taxon>
        <taxon>Streptosporangiaceae</taxon>
        <taxon>Nonomuraea</taxon>
    </lineage>
</organism>
<feature type="region of interest" description="Disordered" evidence="1">
    <location>
        <begin position="280"/>
        <end position="299"/>
    </location>
</feature>
<dbReference type="AlphaFoldDB" id="A0A918E2R1"/>
<protein>
    <submittedName>
        <fullName evidence="3">Uncharacterized protein</fullName>
    </submittedName>
</protein>